<evidence type="ECO:0000313" key="4">
    <source>
        <dbReference type="Proteomes" id="UP001154322"/>
    </source>
</evidence>
<dbReference type="Proteomes" id="UP001154322">
    <property type="component" value="Unassembled WGS sequence"/>
</dbReference>
<protein>
    <submittedName>
        <fullName evidence="3">Response regulator</fullName>
    </submittedName>
</protein>
<dbReference type="SMART" id="SM00448">
    <property type="entry name" value="REC"/>
    <property type="match status" value="1"/>
</dbReference>
<reference evidence="3" key="1">
    <citation type="submission" date="2022-06" db="EMBL/GenBank/DDBJ databases">
        <authorList>
            <person name="Dietemann V."/>
            <person name="Ory F."/>
            <person name="Dainat B."/>
            <person name="Oberhansli S."/>
        </authorList>
    </citation>
    <scope>NUCLEOTIDE SEQUENCE</scope>
    <source>
        <strain evidence="3">Ena-SAMPLE-TAB-26-04-2022-14:26:32:270-5432</strain>
    </source>
</reference>
<sequence length="307" mass="34336">MLKFYLVEDDPAVRKMLSRIVDESGLGEVVGEAGDGSHASAAAVREADIVILDLLMPGRDGIETVKALREEKYGGRFIMISQVENKEMIGEAYQQGVDTFIQKPINRLEVLAVLRRVSDHLLLEKSMQTIRNSLRTLERAGTADAAPGIPLYKDKPIEQQARSLLLQLGVAGEAGAPDLIRIMTWLKEQEQGHSVLPDLPPLKAIYEQVALRSRQEAGADSHLQKDVRAIEQRIRRLALQALTNLASLGLSDYGNPTFEYFASRLFDFQEVRLRMRELEDQSKSSAAKINLRKFLYVFYIESSSPGL</sequence>
<accession>A0ABN8UE05</accession>
<evidence type="ECO:0000313" key="3">
    <source>
        <dbReference type="EMBL" id="CAH8248026.1"/>
    </source>
</evidence>
<name>A0ABN8UE05_9BACL</name>
<gene>
    <name evidence="3" type="ORF">WJ0W_005281</name>
</gene>
<dbReference type="EMBL" id="CALYLO010000008">
    <property type="protein sequence ID" value="CAH8248026.1"/>
    <property type="molecule type" value="Genomic_DNA"/>
</dbReference>
<dbReference type="InterPro" id="IPR011006">
    <property type="entry name" value="CheY-like_superfamily"/>
</dbReference>
<evidence type="ECO:0000259" key="2">
    <source>
        <dbReference type="PROSITE" id="PS50110"/>
    </source>
</evidence>
<keyword evidence="1" id="KW-0597">Phosphoprotein</keyword>
<comment type="caution">
    <text evidence="3">The sequence shown here is derived from an EMBL/GenBank/DDBJ whole genome shotgun (WGS) entry which is preliminary data.</text>
</comment>
<dbReference type="InterPro" id="IPR001789">
    <property type="entry name" value="Sig_transdc_resp-reg_receiver"/>
</dbReference>
<proteinExistence type="predicted"/>
<dbReference type="PROSITE" id="PS50110">
    <property type="entry name" value="RESPONSE_REGULATORY"/>
    <property type="match status" value="1"/>
</dbReference>
<feature type="domain" description="Response regulatory" evidence="2">
    <location>
        <begin position="3"/>
        <end position="118"/>
    </location>
</feature>
<keyword evidence="4" id="KW-1185">Reference proteome</keyword>
<dbReference type="InterPro" id="IPR013972">
    <property type="entry name" value="YcbB"/>
</dbReference>
<dbReference type="PANTHER" id="PTHR43228">
    <property type="entry name" value="TWO-COMPONENT RESPONSE REGULATOR"/>
    <property type="match status" value="1"/>
</dbReference>
<dbReference type="SUPFAM" id="SSF52172">
    <property type="entry name" value="CheY-like"/>
    <property type="match status" value="1"/>
</dbReference>
<dbReference type="InterPro" id="IPR052048">
    <property type="entry name" value="ST_Response_Regulator"/>
</dbReference>
<dbReference type="Gene3D" id="3.40.50.2300">
    <property type="match status" value="1"/>
</dbReference>
<dbReference type="Pfam" id="PF00072">
    <property type="entry name" value="Response_reg"/>
    <property type="match status" value="1"/>
</dbReference>
<dbReference type="PANTHER" id="PTHR43228:SF8">
    <property type="entry name" value="TRANSCRIPTIONAL REGULATORY PROTEIN GLNL"/>
    <property type="match status" value="1"/>
</dbReference>
<organism evidence="3 4">
    <name type="scientific">Paenibacillus melissococcoides</name>
    <dbReference type="NCBI Taxonomy" id="2912268"/>
    <lineage>
        <taxon>Bacteria</taxon>
        <taxon>Bacillati</taxon>
        <taxon>Bacillota</taxon>
        <taxon>Bacilli</taxon>
        <taxon>Bacillales</taxon>
        <taxon>Paenibacillaceae</taxon>
        <taxon>Paenibacillus</taxon>
    </lineage>
</organism>
<feature type="modified residue" description="4-aspartylphosphate" evidence="1">
    <location>
        <position position="53"/>
    </location>
</feature>
<evidence type="ECO:0000256" key="1">
    <source>
        <dbReference type="PROSITE-ProRule" id="PRU00169"/>
    </source>
</evidence>
<dbReference type="Pfam" id="PF08664">
    <property type="entry name" value="YcbB"/>
    <property type="match status" value="1"/>
</dbReference>
<dbReference type="RefSeq" id="WP_213429526.1">
    <property type="nucleotide sequence ID" value="NZ_AP031286.1"/>
</dbReference>